<dbReference type="CDD" id="cd00170">
    <property type="entry name" value="SEC14"/>
    <property type="match status" value="1"/>
</dbReference>
<dbReference type="GO" id="GO:0008526">
    <property type="term" value="F:phosphatidylinositol transfer activity"/>
    <property type="evidence" value="ECO:0007669"/>
    <property type="project" value="TreeGrafter"/>
</dbReference>
<dbReference type="Proteomes" id="UP000232875">
    <property type="component" value="Unassembled WGS sequence"/>
</dbReference>
<reference evidence="3 4" key="1">
    <citation type="submission" date="2017-10" db="EMBL/GenBank/DDBJ databases">
        <title>A novel species of cold-tolerant Malassezia isolated from bats.</title>
        <authorList>
            <person name="Lorch J.M."/>
            <person name="Palmer J.M."/>
            <person name="Vanderwolf K.J."/>
            <person name="Schmidt K.Z."/>
            <person name="Verant M.L."/>
            <person name="Weller T.J."/>
            <person name="Blehert D.S."/>
        </authorList>
    </citation>
    <scope>NUCLEOTIDE SEQUENCE [LARGE SCALE GENOMIC DNA]</scope>
    <source>
        <strain evidence="3 4">NWHC:44797-103</strain>
    </source>
</reference>
<dbReference type="OrthoDB" id="75724at2759"/>
<proteinExistence type="predicted"/>
<evidence type="ECO:0000313" key="3">
    <source>
        <dbReference type="EMBL" id="PKI85070.1"/>
    </source>
</evidence>
<gene>
    <name evidence="3" type="ORF">MVES_001002</name>
</gene>
<dbReference type="InterPro" id="IPR036865">
    <property type="entry name" value="CRAL-TRIO_dom_sf"/>
</dbReference>
<keyword evidence="4" id="KW-1185">Reference proteome</keyword>
<dbReference type="SMART" id="SM00516">
    <property type="entry name" value="SEC14"/>
    <property type="match status" value="1"/>
</dbReference>
<evidence type="ECO:0000256" key="1">
    <source>
        <dbReference type="SAM" id="MobiDB-lite"/>
    </source>
</evidence>
<accession>A0A2N1JEV5</accession>
<dbReference type="AlphaFoldDB" id="A0A2N1JEV5"/>
<dbReference type="SUPFAM" id="SSF52087">
    <property type="entry name" value="CRAL/TRIO domain"/>
    <property type="match status" value="1"/>
</dbReference>
<feature type="domain" description="CRAL-TRIO" evidence="2">
    <location>
        <begin position="104"/>
        <end position="252"/>
    </location>
</feature>
<dbReference type="PROSITE" id="PS50191">
    <property type="entry name" value="CRAL_TRIO"/>
    <property type="match status" value="1"/>
</dbReference>
<dbReference type="Pfam" id="PF00650">
    <property type="entry name" value="CRAL_TRIO"/>
    <property type="match status" value="1"/>
</dbReference>
<dbReference type="EMBL" id="KZ454988">
    <property type="protein sequence ID" value="PKI85070.1"/>
    <property type="molecule type" value="Genomic_DNA"/>
</dbReference>
<organism evidence="3 4">
    <name type="scientific">Malassezia vespertilionis</name>
    <dbReference type="NCBI Taxonomy" id="2020962"/>
    <lineage>
        <taxon>Eukaryota</taxon>
        <taxon>Fungi</taxon>
        <taxon>Dikarya</taxon>
        <taxon>Basidiomycota</taxon>
        <taxon>Ustilaginomycotina</taxon>
        <taxon>Malasseziomycetes</taxon>
        <taxon>Malasseziales</taxon>
        <taxon>Malasseziaceae</taxon>
        <taxon>Malassezia</taxon>
    </lineage>
</organism>
<sequence length="290" mass="32672">MSGLFGLGAKKETKKAPEGPRTSETIVFPPQGYKPGPPPELQAGDEEKLAELMACVAEFRAAHPCDPAYAQLEEDWVNKQNIAPRYLRAARGDLKNAKRRIIPELITPDEVAPEAVTGKHVLTGFDKECRPILYLRPGRENTKQSERQIRYMVFSLERSLVVDFQGASLSSMPSLSSARQVAHILQAHYVERLGRAFVVHTPRFISAFFTALSPFLDPVTKDKIRFNSPNMTDFILPSQLDDNFPGGEYPYEFNFHVYWDTLLKRCNLNPDGTRITKNAAQPTTDELHRA</sequence>
<protein>
    <recommendedName>
        <fullName evidence="2">CRAL-TRIO domain-containing protein</fullName>
    </recommendedName>
</protein>
<evidence type="ECO:0000313" key="4">
    <source>
        <dbReference type="Proteomes" id="UP000232875"/>
    </source>
</evidence>
<evidence type="ECO:0000259" key="2">
    <source>
        <dbReference type="PROSITE" id="PS50191"/>
    </source>
</evidence>
<name>A0A2N1JEV5_9BASI</name>
<dbReference type="InterPro" id="IPR052578">
    <property type="entry name" value="PI_Transfer_CRAL-TRIO"/>
</dbReference>
<feature type="compositionally biased region" description="Basic and acidic residues" evidence="1">
    <location>
        <begin position="9"/>
        <end position="18"/>
    </location>
</feature>
<dbReference type="PANTHER" id="PTHR45824:SF29">
    <property type="entry name" value="GH16843P"/>
    <property type="match status" value="1"/>
</dbReference>
<dbReference type="InterPro" id="IPR001251">
    <property type="entry name" value="CRAL-TRIO_dom"/>
</dbReference>
<dbReference type="PANTHER" id="PTHR45824">
    <property type="entry name" value="GH16843P"/>
    <property type="match status" value="1"/>
</dbReference>
<dbReference type="Gene3D" id="3.40.525.10">
    <property type="entry name" value="CRAL-TRIO lipid binding domain"/>
    <property type="match status" value="1"/>
</dbReference>
<feature type="region of interest" description="Disordered" evidence="1">
    <location>
        <begin position="1"/>
        <end position="40"/>
    </location>
</feature>